<feature type="region of interest" description="Disordered" evidence="1">
    <location>
        <begin position="275"/>
        <end position="362"/>
    </location>
</feature>
<dbReference type="OrthoDB" id="10566690at2759"/>
<accession>A0A8H6HSQ5</accession>
<feature type="compositionally biased region" description="Polar residues" evidence="1">
    <location>
        <begin position="325"/>
        <end position="336"/>
    </location>
</feature>
<comment type="caution">
    <text evidence="2">The sequence shown here is derived from an EMBL/GenBank/DDBJ whole genome shotgun (WGS) entry which is preliminary data.</text>
</comment>
<proteinExistence type="predicted"/>
<organism evidence="2 3">
    <name type="scientific">Ephemerocybe angulata</name>
    <dbReference type="NCBI Taxonomy" id="980116"/>
    <lineage>
        <taxon>Eukaryota</taxon>
        <taxon>Fungi</taxon>
        <taxon>Dikarya</taxon>
        <taxon>Basidiomycota</taxon>
        <taxon>Agaricomycotina</taxon>
        <taxon>Agaricomycetes</taxon>
        <taxon>Agaricomycetidae</taxon>
        <taxon>Agaricales</taxon>
        <taxon>Agaricineae</taxon>
        <taxon>Psathyrellaceae</taxon>
        <taxon>Ephemerocybe</taxon>
    </lineage>
</organism>
<feature type="region of interest" description="Disordered" evidence="1">
    <location>
        <begin position="136"/>
        <end position="168"/>
    </location>
</feature>
<evidence type="ECO:0000256" key="1">
    <source>
        <dbReference type="SAM" id="MobiDB-lite"/>
    </source>
</evidence>
<reference evidence="2 3" key="1">
    <citation type="submission" date="2020-07" db="EMBL/GenBank/DDBJ databases">
        <title>Comparative genomics of pyrophilous fungi reveals a link between fire events and developmental genes.</title>
        <authorList>
            <consortium name="DOE Joint Genome Institute"/>
            <person name="Steindorff A.S."/>
            <person name="Carver A."/>
            <person name="Calhoun S."/>
            <person name="Stillman K."/>
            <person name="Liu H."/>
            <person name="Lipzen A."/>
            <person name="Pangilinan J."/>
            <person name="Labutti K."/>
            <person name="Bruns T.D."/>
            <person name="Grigoriev I.V."/>
        </authorList>
    </citation>
    <scope>NUCLEOTIDE SEQUENCE [LARGE SCALE GENOMIC DNA]</scope>
    <source>
        <strain evidence="2 3">CBS 144469</strain>
    </source>
</reference>
<feature type="compositionally biased region" description="Low complexity" evidence="1">
    <location>
        <begin position="414"/>
        <end position="437"/>
    </location>
</feature>
<feature type="compositionally biased region" description="Pro residues" evidence="1">
    <location>
        <begin position="1"/>
        <end position="10"/>
    </location>
</feature>
<name>A0A8H6HSQ5_9AGAR</name>
<feature type="compositionally biased region" description="Low complexity" evidence="1">
    <location>
        <begin position="396"/>
        <end position="405"/>
    </location>
</feature>
<dbReference type="AlphaFoldDB" id="A0A8H6HSQ5"/>
<evidence type="ECO:0000313" key="2">
    <source>
        <dbReference type="EMBL" id="KAF6752095.1"/>
    </source>
</evidence>
<feature type="region of interest" description="Disordered" evidence="1">
    <location>
        <begin position="384"/>
        <end position="445"/>
    </location>
</feature>
<feature type="compositionally biased region" description="Polar residues" evidence="1">
    <location>
        <begin position="349"/>
        <end position="361"/>
    </location>
</feature>
<protein>
    <submittedName>
        <fullName evidence="2">Uncharacterized protein</fullName>
    </submittedName>
</protein>
<dbReference type="EMBL" id="JACGCI010000046">
    <property type="protein sequence ID" value="KAF6752095.1"/>
    <property type="molecule type" value="Genomic_DNA"/>
</dbReference>
<evidence type="ECO:0000313" key="3">
    <source>
        <dbReference type="Proteomes" id="UP000521943"/>
    </source>
</evidence>
<feature type="compositionally biased region" description="Polar residues" evidence="1">
    <location>
        <begin position="275"/>
        <end position="287"/>
    </location>
</feature>
<feature type="region of interest" description="Disordered" evidence="1">
    <location>
        <begin position="1"/>
        <end position="23"/>
    </location>
</feature>
<sequence>MPDSNPPRDQPPNSHLVEGDQTEEEKIKASIEKLYDAIRLVQRALADWDNPAGKKELAPALALALRRKKNLKKEQRIPLWAAVKEFLSETFSDDSSRESVLDDRLAKLNNAVDALNTRASEHAELDRIVQQLRRENDNSRNSISRLREAAAQASPNPNPVAQPSPQCSELSLRGCESSVRTSSSSKVSLILNAKPQAFHTYCRGTLVLAVCLSSLLSYLYEALMMEISTGSPSTLLRVRGMLTALHRAGRSTLILCYSTGVRPASNQQTPVYRQGMASQPALNSQYASRRPDNLAPPQPELPTSGAHGRPLYAPSAHGHPPAFEQQPQELRQSPLSATLPRAGAPRLGQSRSADTYSSTVQRRPIPPFAQQFEGNLYQRSVALVPLPVPHPPPSPRNRGPRSNPGAASSRHEASQAQYPQQPASTIWAAPAASPQAPESNEQAQTRASFGSAFGFSGEPRARGRMLREVDALPPSKVPITPRSNTFVLPHAHFLPRLVYHPKLPLPTNSVYPRRFPSTLLYSRHQSHLRLRPYTRWLALTPLCLCSHI</sequence>
<feature type="compositionally biased region" description="Pro residues" evidence="1">
    <location>
        <begin position="386"/>
        <end position="395"/>
    </location>
</feature>
<keyword evidence="3" id="KW-1185">Reference proteome</keyword>
<dbReference type="Proteomes" id="UP000521943">
    <property type="component" value="Unassembled WGS sequence"/>
</dbReference>
<gene>
    <name evidence="2" type="ORF">DFP72DRAFT_906096</name>
</gene>